<accession>K1R6Y7</accession>
<gene>
    <name evidence="1" type="ORF">CGI_10021406</name>
</gene>
<dbReference type="EMBL" id="JH817869">
    <property type="protein sequence ID" value="EKC41523.1"/>
    <property type="molecule type" value="Genomic_DNA"/>
</dbReference>
<proteinExistence type="predicted"/>
<evidence type="ECO:0000313" key="1">
    <source>
        <dbReference type="EMBL" id="EKC41523.1"/>
    </source>
</evidence>
<protein>
    <recommendedName>
        <fullName evidence="2">TNF family profile domain-containing protein</fullName>
    </recommendedName>
</protein>
<dbReference type="HOGENOM" id="CLU_1322032_0_0_1"/>
<reference evidence="1" key="1">
    <citation type="journal article" date="2012" name="Nature">
        <title>The oyster genome reveals stress adaptation and complexity of shell formation.</title>
        <authorList>
            <person name="Zhang G."/>
            <person name="Fang X."/>
            <person name="Guo X."/>
            <person name="Li L."/>
            <person name="Luo R."/>
            <person name="Xu F."/>
            <person name="Yang P."/>
            <person name="Zhang L."/>
            <person name="Wang X."/>
            <person name="Qi H."/>
            <person name="Xiong Z."/>
            <person name="Que H."/>
            <person name="Xie Y."/>
            <person name="Holland P.W."/>
            <person name="Paps J."/>
            <person name="Zhu Y."/>
            <person name="Wu F."/>
            <person name="Chen Y."/>
            <person name="Wang J."/>
            <person name="Peng C."/>
            <person name="Meng J."/>
            <person name="Yang L."/>
            <person name="Liu J."/>
            <person name="Wen B."/>
            <person name="Zhang N."/>
            <person name="Huang Z."/>
            <person name="Zhu Q."/>
            <person name="Feng Y."/>
            <person name="Mount A."/>
            <person name="Hedgecock D."/>
            <person name="Xu Z."/>
            <person name="Liu Y."/>
            <person name="Domazet-Loso T."/>
            <person name="Du Y."/>
            <person name="Sun X."/>
            <person name="Zhang S."/>
            <person name="Liu B."/>
            <person name="Cheng P."/>
            <person name="Jiang X."/>
            <person name="Li J."/>
            <person name="Fan D."/>
            <person name="Wang W."/>
            <person name="Fu W."/>
            <person name="Wang T."/>
            <person name="Wang B."/>
            <person name="Zhang J."/>
            <person name="Peng Z."/>
            <person name="Li Y."/>
            <person name="Li N."/>
            <person name="Wang J."/>
            <person name="Chen M."/>
            <person name="He Y."/>
            <person name="Tan F."/>
            <person name="Song X."/>
            <person name="Zheng Q."/>
            <person name="Huang R."/>
            <person name="Yang H."/>
            <person name="Du X."/>
            <person name="Chen L."/>
            <person name="Yang M."/>
            <person name="Gaffney P.M."/>
            <person name="Wang S."/>
            <person name="Luo L."/>
            <person name="She Z."/>
            <person name="Ming Y."/>
            <person name="Huang W."/>
            <person name="Zhang S."/>
            <person name="Huang B."/>
            <person name="Zhang Y."/>
            <person name="Qu T."/>
            <person name="Ni P."/>
            <person name="Miao G."/>
            <person name="Wang J."/>
            <person name="Wang Q."/>
            <person name="Steinberg C.E."/>
            <person name="Wang H."/>
            <person name="Li N."/>
            <person name="Qian L."/>
            <person name="Zhang G."/>
            <person name="Li Y."/>
            <person name="Yang H."/>
            <person name="Liu X."/>
            <person name="Wang J."/>
            <person name="Yin Y."/>
            <person name="Wang J."/>
        </authorList>
    </citation>
    <scope>NUCLEOTIDE SEQUENCE [LARGE SCALE GENOMIC DNA]</scope>
    <source>
        <strain evidence="1">05x7-T-G4-1.051#20</strain>
    </source>
</reference>
<sequence length="208" mass="23229">MFHIKSRDQVYICSRYTTPYFGAMSQFSGWLQLPDFQMSYQEICGISFHGMALSAKDKNVLSYWSKENPDDKKSQLIMKSNVTIVVMSNTVASRGLTSEMPHVIDGINVTLSVIDGQCISLLQRGLYFLSWTVHAYNDSVILSSLAVDHVIIRNLTVTSLPDCHTVSTAEVVLLQRQESTTIKIKILDGEIGKLGVYLSGFMIASFET</sequence>
<dbReference type="AlphaFoldDB" id="K1R6Y7"/>
<evidence type="ECO:0008006" key="2">
    <source>
        <dbReference type="Google" id="ProtNLM"/>
    </source>
</evidence>
<name>K1R6Y7_MAGGI</name>
<dbReference type="InParanoid" id="K1R6Y7"/>
<organism evidence="1">
    <name type="scientific">Magallana gigas</name>
    <name type="common">Pacific oyster</name>
    <name type="synonym">Crassostrea gigas</name>
    <dbReference type="NCBI Taxonomy" id="29159"/>
    <lineage>
        <taxon>Eukaryota</taxon>
        <taxon>Metazoa</taxon>
        <taxon>Spiralia</taxon>
        <taxon>Lophotrochozoa</taxon>
        <taxon>Mollusca</taxon>
        <taxon>Bivalvia</taxon>
        <taxon>Autobranchia</taxon>
        <taxon>Pteriomorphia</taxon>
        <taxon>Ostreida</taxon>
        <taxon>Ostreoidea</taxon>
        <taxon>Ostreidae</taxon>
        <taxon>Magallana</taxon>
    </lineage>
</organism>